<evidence type="ECO:0000256" key="8">
    <source>
        <dbReference type="RuleBase" id="RU365086"/>
    </source>
</evidence>
<keyword evidence="11" id="KW-1185">Reference proteome</keyword>
<evidence type="ECO:0000256" key="4">
    <source>
        <dbReference type="ARBA" id="ARBA00022679"/>
    </source>
</evidence>
<dbReference type="GO" id="GO:0005789">
    <property type="term" value="C:endoplasmic reticulum membrane"/>
    <property type="evidence" value="ECO:0007669"/>
    <property type="project" value="UniProtKB-SubCell"/>
</dbReference>
<dbReference type="EC" id="2.3.1.4" evidence="8"/>
<dbReference type="CDD" id="cd04301">
    <property type="entry name" value="NAT_SF"/>
    <property type="match status" value="1"/>
</dbReference>
<evidence type="ECO:0000256" key="2">
    <source>
        <dbReference type="ARBA" id="ARBA00004586"/>
    </source>
</evidence>
<dbReference type="EMBL" id="MCGR01000004">
    <property type="protein sequence ID" value="ORY90070.1"/>
    <property type="molecule type" value="Genomic_DNA"/>
</dbReference>
<comment type="pathway">
    <text evidence="8">Nucleotide-sugar biosynthesis; UDP-N-acetyl-alpha-D-glucosamine biosynthesis; N-acetyl-alpha-D-glucosamine 1-phosphate from alpha-D-glucosamine 6-phosphate (route I): step 1/2.</text>
</comment>
<dbReference type="InterPro" id="IPR016181">
    <property type="entry name" value="Acyl_CoA_acyltransferase"/>
</dbReference>
<keyword evidence="5" id="KW-0256">Endoplasmic reticulum</keyword>
<keyword evidence="4 8" id="KW-0808">Transferase</keyword>
<evidence type="ECO:0000313" key="10">
    <source>
        <dbReference type="EMBL" id="ORY90070.1"/>
    </source>
</evidence>
<keyword evidence="7 8" id="KW-0012">Acyltransferase</keyword>
<gene>
    <name evidence="10" type="ORF">BCR35DRAFT_349851</name>
</gene>
<evidence type="ECO:0000256" key="1">
    <source>
        <dbReference type="ARBA" id="ARBA00004184"/>
    </source>
</evidence>
<dbReference type="GO" id="GO:0006048">
    <property type="term" value="P:UDP-N-acetylglucosamine biosynthetic process"/>
    <property type="evidence" value="ECO:0007669"/>
    <property type="project" value="UniProtKB-UniRule"/>
</dbReference>
<evidence type="ECO:0000256" key="7">
    <source>
        <dbReference type="ARBA" id="ARBA00023315"/>
    </source>
</evidence>
<protein>
    <recommendedName>
        <fullName evidence="8">Glucosamine 6-phosphate N-acetyltransferase</fullName>
        <ecNumber evidence="8">2.3.1.4</ecNumber>
    </recommendedName>
</protein>
<dbReference type="Proteomes" id="UP000193467">
    <property type="component" value="Unassembled WGS sequence"/>
</dbReference>
<keyword evidence="6" id="KW-0472">Membrane</keyword>
<comment type="subunit">
    <text evidence="3">Homodimer.</text>
</comment>
<evidence type="ECO:0000256" key="6">
    <source>
        <dbReference type="ARBA" id="ARBA00023136"/>
    </source>
</evidence>
<dbReference type="OrthoDB" id="10039976at2759"/>
<dbReference type="PROSITE" id="PS51186">
    <property type="entry name" value="GNAT"/>
    <property type="match status" value="1"/>
</dbReference>
<dbReference type="Pfam" id="PF00583">
    <property type="entry name" value="Acetyltransf_1"/>
    <property type="match status" value="1"/>
</dbReference>
<dbReference type="InterPro" id="IPR000182">
    <property type="entry name" value="GNAT_dom"/>
</dbReference>
<dbReference type="SUPFAM" id="SSF55729">
    <property type="entry name" value="Acyl-CoA N-acyltransferases (Nat)"/>
    <property type="match status" value="1"/>
</dbReference>
<comment type="similarity">
    <text evidence="8">Belongs to the acetyltransferase family. GNA1 subfamily.</text>
</comment>
<dbReference type="FunCoup" id="A0A1Y2G0F8">
    <property type="interactions" value="157"/>
</dbReference>
<dbReference type="GO" id="GO:0004343">
    <property type="term" value="F:glucosamine 6-phosphate N-acetyltransferase activity"/>
    <property type="evidence" value="ECO:0007669"/>
    <property type="project" value="UniProtKB-UniRule"/>
</dbReference>
<dbReference type="Gene3D" id="3.40.630.30">
    <property type="match status" value="1"/>
</dbReference>
<comment type="catalytic activity">
    <reaction evidence="8">
        <text>D-glucosamine 6-phosphate + acetyl-CoA = N-acetyl-D-glucosamine 6-phosphate + CoA + H(+)</text>
        <dbReference type="Rhea" id="RHEA:10292"/>
        <dbReference type="ChEBI" id="CHEBI:15378"/>
        <dbReference type="ChEBI" id="CHEBI:57287"/>
        <dbReference type="ChEBI" id="CHEBI:57288"/>
        <dbReference type="ChEBI" id="CHEBI:57513"/>
        <dbReference type="ChEBI" id="CHEBI:58725"/>
        <dbReference type="EC" id="2.3.1.4"/>
    </reaction>
</comment>
<accession>A0A1Y2G0F8</accession>
<evidence type="ECO:0000256" key="3">
    <source>
        <dbReference type="ARBA" id="ARBA00011738"/>
    </source>
</evidence>
<proteinExistence type="inferred from homology"/>
<dbReference type="PANTHER" id="PTHR13355">
    <property type="entry name" value="GLUCOSAMINE 6-PHOSPHATE N-ACETYLTRANSFERASE"/>
    <property type="match status" value="1"/>
</dbReference>
<dbReference type="STRING" id="106004.A0A1Y2G0F8"/>
<dbReference type="InterPro" id="IPR039143">
    <property type="entry name" value="GNPNAT1-like"/>
</dbReference>
<organism evidence="10 11">
    <name type="scientific">Leucosporidium creatinivorum</name>
    <dbReference type="NCBI Taxonomy" id="106004"/>
    <lineage>
        <taxon>Eukaryota</taxon>
        <taxon>Fungi</taxon>
        <taxon>Dikarya</taxon>
        <taxon>Basidiomycota</taxon>
        <taxon>Pucciniomycotina</taxon>
        <taxon>Microbotryomycetes</taxon>
        <taxon>Leucosporidiales</taxon>
        <taxon>Leucosporidium</taxon>
    </lineage>
</organism>
<dbReference type="InParanoid" id="A0A1Y2G0F8"/>
<feature type="domain" description="N-acetyltransferase" evidence="9">
    <location>
        <begin position="31"/>
        <end position="176"/>
    </location>
</feature>
<sequence>MSLPAPDSSLKLAFDATLIPSTLSATLPPGLHLRPLASTDYHRSHLALLATLTQAPDIGEESWTARFDEMVALKGSYYPVVVVDSSSDQLVATGTLLIERKFIRGAALTGHIEDIAVSSSMQGKGLGKKIIEVLTALSEIVGAYKTILDCDPKNEAFYVKCGYENKGFEMARYTKK</sequence>
<reference evidence="10 11" key="1">
    <citation type="submission" date="2016-07" db="EMBL/GenBank/DDBJ databases">
        <title>Pervasive Adenine N6-methylation of Active Genes in Fungi.</title>
        <authorList>
            <consortium name="DOE Joint Genome Institute"/>
            <person name="Mondo S.J."/>
            <person name="Dannebaum R.O."/>
            <person name="Kuo R.C."/>
            <person name="Labutti K."/>
            <person name="Haridas S."/>
            <person name="Kuo A."/>
            <person name="Salamov A."/>
            <person name="Ahrendt S.R."/>
            <person name="Lipzen A."/>
            <person name="Sullivan W."/>
            <person name="Andreopoulos W.B."/>
            <person name="Clum A."/>
            <person name="Lindquist E."/>
            <person name="Daum C."/>
            <person name="Ramamoorthy G.K."/>
            <person name="Gryganskyi A."/>
            <person name="Culley D."/>
            <person name="Magnuson J.K."/>
            <person name="James T.Y."/>
            <person name="O'Malley M.A."/>
            <person name="Stajich J.E."/>
            <person name="Spatafora J.W."/>
            <person name="Visel A."/>
            <person name="Grigoriev I.V."/>
        </authorList>
    </citation>
    <scope>NUCLEOTIDE SEQUENCE [LARGE SCALE GENOMIC DNA]</scope>
    <source>
        <strain evidence="10 11">62-1032</strain>
    </source>
</reference>
<dbReference type="PANTHER" id="PTHR13355:SF11">
    <property type="entry name" value="GLUCOSAMINE 6-PHOSPHATE N-ACETYLTRANSFERASE"/>
    <property type="match status" value="1"/>
</dbReference>
<evidence type="ECO:0000313" key="11">
    <source>
        <dbReference type="Proteomes" id="UP000193467"/>
    </source>
</evidence>
<evidence type="ECO:0000259" key="9">
    <source>
        <dbReference type="PROSITE" id="PS51186"/>
    </source>
</evidence>
<dbReference type="AlphaFoldDB" id="A0A1Y2G0F8"/>
<comment type="subcellular location">
    <subcellularLocation>
        <location evidence="1">Endomembrane system</location>
        <topology evidence="1">Peripheral membrane protein</topology>
    </subcellularLocation>
    <subcellularLocation>
        <location evidence="2">Endoplasmic reticulum membrane</location>
    </subcellularLocation>
</comment>
<dbReference type="FunFam" id="3.40.630.30:FF:000048">
    <property type="entry name" value="Glucosamine 6-phosphate N-acetyltransferase"/>
    <property type="match status" value="1"/>
</dbReference>
<name>A0A1Y2G0F8_9BASI</name>
<evidence type="ECO:0000256" key="5">
    <source>
        <dbReference type="ARBA" id="ARBA00022824"/>
    </source>
</evidence>
<comment type="caution">
    <text evidence="10">The sequence shown here is derived from an EMBL/GenBank/DDBJ whole genome shotgun (WGS) entry which is preliminary data.</text>
</comment>
<dbReference type="UniPathway" id="UPA00113">
    <property type="reaction ID" value="UER00529"/>
</dbReference>